<sequence>MQTQVQHVCLSFAIDCAGAGVGRFISLAIGRTPNAAPDDSGTEAVIADAWNGKIDRRQSGVWASAAKHSGRMLHFQAMQV</sequence>
<dbReference type="EMBL" id="CP003555">
    <property type="protein sequence ID" value="AFK63370.1"/>
    <property type="molecule type" value="Genomic_DNA"/>
</dbReference>
<organism evidence="1 2">
    <name type="scientific">Advenella kashmirensis (strain DSM 17095 / LMG 22695 / WT001)</name>
    <name type="common">Tetrathiobacter kashmirensis</name>
    <dbReference type="NCBI Taxonomy" id="1036672"/>
    <lineage>
        <taxon>Bacteria</taxon>
        <taxon>Pseudomonadati</taxon>
        <taxon>Pseudomonadota</taxon>
        <taxon>Betaproteobacteria</taxon>
        <taxon>Burkholderiales</taxon>
        <taxon>Alcaligenaceae</taxon>
    </lineage>
</organism>
<proteinExistence type="predicted"/>
<gene>
    <name evidence="1" type="ordered locus">TKWG_17325</name>
</gene>
<protein>
    <submittedName>
        <fullName evidence="1">Uncharacterized protein</fullName>
    </submittedName>
</protein>
<dbReference type="HOGENOM" id="CLU_2581865_0_0_4"/>
<dbReference type="KEGG" id="aka:TKWG_17325"/>
<reference evidence="2" key="2">
    <citation type="journal article" date="2013" name="PLoS ONE">
        <title>Genome implosion elicits host-confinement in Alcaligenaceae: evidence from the comparative genomics of Tetrathiobacter kashmirensis, a pathogen in the making.</title>
        <authorList>
            <person name="Ghosh W."/>
            <person name="Alam M."/>
            <person name="Roy C."/>
            <person name="Pyne P."/>
            <person name="George A."/>
            <person name="Chakraborty R."/>
            <person name="Majumder S."/>
            <person name="Agarwal A."/>
            <person name="Chakraborty S."/>
            <person name="Majumdar S."/>
            <person name="Gupta S.K."/>
        </authorList>
    </citation>
    <scope>NUCLEOTIDE SEQUENCE [LARGE SCALE GENOMIC DNA]</scope>
    <source>
        <strain evidence="2">WT001</strain>
    </source>
</reference>
<evidence type="ECO:0000313" key="2">
    <source>
        <dbReference type="Proteomes" id="UP000005267"/>
    </source>
</evidence>
<name>I3UED2_ADVKW</name>
<accession>I3UED2</accession>
<evidence type="ECO:0000313" key="1">
    <source>
        <dbReference type="EMBL" id="AFK63370.1"/>
    </source>
</evidence>
<reference evidence="1 2" key="1">
    <citation type="journal article" date="2011" name="J. Bacteriol.">
        <title>Whole-genome shotgun sequencing of the sulfur-oxidizing chemoautotroph Tetrathiobacter kashmirensis.</title>
        <authorList>
            <person name="Ghosh W."/>
            <person name="George A."/>
            <person name="Agarwal A."/>
            <person name="Raj P."/>
            <person name="Alam M."/>
            <person name="Pyne P."/>
            <person name="Das Gupta S.K."/>
        </authorList>
    </citation>
    <scope>NUCLEOTIDE SEQUENCE [LARGE SCALE GENOMIC DNA]</scope>
    <source>
        <strain evidence="1 2">WT001</strain>
    </source>
</reference>
<dbReference type="AlphaFoldDB" id="I3UED2"/>
<keyword evidence="2" id="KW-1185">Reference proteome</keyword>
<dbReference type="Proteomes" id="UP000005267">
    <property type="component" value="Chromosome"/>
</dbReference>